<evidence type="ECO:0000313" key="1">
    <source>
        <dbReference type="EMBL" id="NCI51398.1"/>
    </source>
</evidence>
<proteinExistence type="predicted"/>
<organism evidence="1 2">
    <name type="scientific">Sediminibacterium roseum</name>
    <dbReference type="NCBI Taxonomy" id="1978412"/>
    <lineage>
        <taxon>Bacteria</taxon>
        <taxon>Pseudomonadati</taxon>
        <taxon>Bacteroidota</taxon>
        <taxon>Chitinophagia</taxon>
        <taxon>Chitinophagales</taxon>
        <taxon>Chitinophagaceae</taxon>
        <taxon>Sediminibacterium</taxon>
    </lineage>
</organism>
<dbReference type="Proteomes" id="UP000753802">
    <property type="component" value="Unassembled WGS sequence"/>
</dbReference>
<dbReference type="RefSeq" id="WP_161819682.1">
    <property type="nucleotide sequence ID" value="NZ_JAACJS010000015.1"/>
</dbReference>
<gene>
    <name evidence="1" type="ORF">GWC95_15825</name>
</gene>
<name>A0ABX0A1X5_9BACT</name>
<sequence>MEFLGQYKRPAEIREKPFWGESHKLMPHLDEIIYLSHIKTVPLPEEFLSQFRGISPYYDWLTNLEHFDYMKFDPMWLVNNDVSQLLKNAFRVPGLREAVRKYLRRLNHPKIARMFALYGGD</sequence>
<protein>
    <submittedName>
        <fullName evidence="1">Uncharacterized protein</fullName>
    </submittedName>
</protein>
<reference evidence="1 2" key="1">
    <citation type="submission" date="2020-01" db="EMBL/GenBank/DDBJ databases">
        <title>Genome analysis.</title>
        <authorList>
            <person name="Wu S."/>
            <person name="Wang G."/>
        </authorList>
    </citation>
    <scope>NUCLEOTIDE SEQUENCE [LARGE SCALE GENOMIC DNA]</scope>
    <source>
        <strain evidence="1 2">SYL130</strain>
    </source>
</reference>
<dbReference type="EMBL" id="JAACJS010000015">
    <property type="protein sequence ID" value="NCI51398.1"/>
    <property type="molecule type" value="Genomic_DNA"/>
</dbReference>
<keyword evidence="2" id="KW-1185">Reference proteome</keyword>
<comment type="caution">
    <text evidence="1">The sequence shown here is derived from an EMBL/GenBank/DDBJ whole genome shotgun (WGS) entry which is preliminary data.</text>
</comment>
<accession>A0ABX0A1X5</accession>
<evidence type="ECO:0000313" key="2">
    <source>
        <dbReference type="Proteomes" id="UP000753802"/>
    </source>
</evidence>